<protein>
    <submittedName>
        <fullName evidence="2">Uncharacterized protein</fullName>
    </submittedName>
</protein>
<gene>
    <name evidence="2" type="ORF">A9Z60_03925</name>
</gene>
<evidence type="ECO:0000313" key="3">
    <source>
        <dbReference type="Proteomes" id="UP000092671"/>
    </source>
</evidence>
<reference evidence="2 3" key="1">
    <citation type="submission" date="2016-06" db="EMBL/GenBank/DDBJ databases">
        <title>Draft genome of Moraxella nonliquefaciens CCUG 60284.</title>
        <authorList>
            <person name="Salva-Serra F."/>
            <person name="Engstrom-Jakobsson H."/>
            <person name="Thorell K."/>
            <person name="Gonzales-Siles L."/>
            <person name="Karlsson R."/>
            <person name="Boulund F."/>
            <person name="Engstrand L."/>
            <person name="Kristiansson E."/>
            <person name="Moore E."/>
        </authorList>
    </citation>
    <scope>NUCLEOTIDE SEQUENCE [LARGE SCALE GENOMIC DNA]</scope>
    <source>
        <strain evidence="2 3">CCUG 60284</strain>
    </source>
</reference>
<name>A0A1B8PII8_MORNO</name>
<feature type="transmembrane region" description="Helical" evidence="1">
    <location>
        <begin position="6"/>
        <end position="25"/>
    </location>
</feature>
<evidence type="ECO:0000256" key="1">
    <source>
        <dbReference type="SAM" id="Phobius"/>
    </source>
</evidence>
<proteinExistence type="predicted"/>
<dbReference type="Proteomes" id="UP000092671">
    <property type="component" value="Unassembled WGS sequence"/>
</dbReference>
<sequence length="62" mass="7405">MGTNYNLIKNIHQMGMIIMSFYFYINNKMSYAILIKTYHKNLLNLKDGSAFLKYSLLFIFKK</sequence>
<comment type="caution">
    <text evidence="2">The sequence shown here is derived from an EMBL/GenBank/DDBJ whole genome shotgun (WGS) entry which is preliminary data.</text>
</comment>
<accession>A0A1B8PII8</accession>
<dbReference type="AlphaFoldDB" id="A0A1B8PII8"/>
<keyword evidence="1" id="KW-0812">Transmembrane</keyword>
<organism evidence="2 3">
    <name type="scientific">Moraxella nonliquefaciens</name>
    <dbReference type="NCBI Taxonomy" id="478"/>
    <lineage>
        <taxon>Bacteria</taxon>
        <taxon>Pseudomonadati</taxon>
        <taxon>Pseudomonadota</taxon>
        <taxon>Gammaproteobacteria</taxon>
        <taxon>Moraxellales</taxon>
        <taxon>Moraxellaceae</taxon>
        <taxon>Moraxella</taxon>
    </lineage>
</organism>
<dbReference type="EMBL" id="LZDN01000039">
    <property type="protein sequence ID" value="OBX49520.1"/>
    <property type="molecule type" value="Genomic_DNA"/>
</dbReference>
<keyword evidence="1" id="KW-1133">Transmembrane helix</keyword>
<evidence type="ECO:0000313" key="2">
    <source>
        <dbReference type="EMBL" id="OBX49520.1"/>
    </source>
</evidence>
<keyword evidence="1" id="KW-0472">Membrane</keyword>